<dbReference type="Gene3D" id="3.40.630.30">
    <property type="match status" value="2"/>
</dbReference>
<evidence type="ECO:0000313" key="8">
    <source>
        <dbReference type="EMBL" id="NGN84044.1"/>
    </source>
</evidence>
<evidence type="ECO:0000256" key="1">
    <source>
        <dbReference type="ARBA" id="ARBA00009943"/>
    </source>
</evidence>
<protein>
    <submittedName>
        <fullName evidence="8">Aminoacyltransferase</fullName>
    </submittedName>
</protein>
<dbReference type="EMBL" id="JAAKZI010000018">
    <property type="protein sequence ID" value="NGN84044.1"/>
    <property type="molecule type" value="Genomic_DNA"/>
</dbReference>
<sequence length="430" mass="47670">MEYSELTAGEFDTFVDSQATGSFMQSSMMGARRDGNGWTMRMVGVKHDGAVVAAALLSSRNVLGGFADVECLQGPVLDYRDAPLRTFFFTRLEEDLKAHKVLSFTFNPKLLANHRDQDANIIDDGYTDADVVQALAELGFEHQDNTEVDANPLYLRWYFAKDLTGIATPEQLLAGFDGQATRSVKKVLKSPIEVSALAEDELDQFFAVMRHTGERRGFDYRDEDYYRSLAHVFGPEHIEFLVARLDVERYEGELAAQVKTDSAALEKARAALEAAPDNAKNAKRLAAAEQTWGSSQAKLADLPRLREDGPQAVLTAAVFITFAGETVFLAGGSYDHYSHFHASYALHWHALQEAMARGIRRYNFYGTKGEFSNNPEQHGVYRFKRGFGGVVEEQTGYFTSTPNKAAEKARETVSVLRGAVGSLRSKLSGK</sequence>
<dbReference type="InterPro" id="IPR003447">
    <property type="entry name" value="FEMABX"/>
</dbReference>
<dbReference type="InterPro" id="IPR050644">
    <property type="entry name" value="PG_Glycine_Bridge_Synth"/>
</dbReference>
<dbReference type="Pfam" id="PF02388">
    <property type="entry name" value="FemAB"/>
    <property type="match status" value="1"/>
</dbReference>
<dbReference type="InterPro" id="IPR016181">
    <property type="entry name" value="Acyl_CoA_acyltransferase"/>
</dbReference>
<accession>A0ABX0DAV3</accession>
<evidence type="ECO:0000256" key="2">
    <source>
        <dbReference type="ARBA" id="ARBA00022490"/>
    </source>
</evidence>
<keyword evidence="3" id="KW-0808">Transferase</keyword>
<dbReference type="PANTHER" id="PTHR36174:SF2">
    <property type="entry name" value="AMINOACYLTRANSFERASE FEMA"/>
    <property type="match status" value="1"/>
</dbReference>
<evidence type="ECO:0000256" key="4">
    <source>
        <dbReference type="ARBA" id="ARBA00022960"/>
    </source>
</evidence>
<comment type="similarity">
    <text evidence="1">Belongs to the FemABX family.</text>
</comment>
<organism evidence="8 9">
    <name type="scientific">Arthrobacter silviterrae</name>
    <dbReference type="NCBI Taxonomy" id="2026658"/>
    <lineage>
        <taxon>Bacteria</taxon>
        <taxon>Bacillati</taxon>
        <taxon>Actinomycetota</taxon>
        <taxon>Actinomycetes</taxon>
        <taxon>Micrococcales</taxon>
        <taxon>Micrococcaceae</taxon>
        <taxon>Arthrobacter</taxon>
    </lineage>
</organism>
<keyword evidence="2" id="KW-0963">Cytoplasm</keyword>
<proteinExistence type="inferred from homology"/>
<keyword evidence="4" id="KW-0133">Cell shape</keyword>
<reference evidence="8 9" key="1">
    <citation type="submission" date="2020-02" db="EMBL/GenBank/DDBJ databases">
        <title>Genome sequence of the type strain DSM 27180 of Arthrobacter silviterrae.</title>
        <authorList>
            <person name="Gao J."/>
            <person name="Sun J."/>
        </authorList>
    </citation>
    <scope>NUCLEOTIDE SEQUENCE [LARGE SCALE GENOMIC DNA]</scope>
    <source>
        <strain evidence="8 9">DSM 27180</strain>
    </source>
</reference>
<gene>
    <name evidence="8" type="ORF">G6N77_11310</name>
</gene>
<dbReference type="Proteomes" id="UP000479226">
    <property type="component" value="Unassembled WGS sequence"/>
</dbReference>
<evidence type="ECO:0000256" key="3">
    <source>
        <dbReference type="ARBA" id="ARBA00022679"/>
    </source>
</evidence>
<keyword evidence="7" id="KW-0961">Cell wall biogenesis/degradation</keyword>
<evidence type="ECO:0000313" key="9">
    <source>
        <dbReference type="Proteomes" id="UP000479226"/>
    </source>
</evidence>
<keyword evidence="9" id="KW-1185">Reference proteome</keyword>
<evidence type="ECO:0000256" key="6">
    <source>
        <dbReference type="ARBA" id="ARBA00023315"/>
    </source>
</evidence>
<dbReference type="SUPFAM" id="SSF55729">
    <property type="entry name" value="Acyl-CoA N-acyltransferases (Nat)"/>
    <property type="match status" value="2"/>
</dbReference>
<name>A0ABX0DAV3_9MICC</name>
<keyword evidence="6" id="KW-0012">Acyltransferase</keyword>
<keyword evidence="5" id="KW-0573">Peptidoglycan synthesis</keyword>
<evidence type="ECO:0000256" key="5">
    <source>
        <dbReference type="ARBA" id="ARBA00022984"/>
    </source>
</evidence>
<dbReference type="PANTHER" id="PTHR36174">
    <property type="entry name" value="LIPID II:GLYCINE GLYCYLTRANSFERASE"/>
    <property type="match status" value="1"/>
</dbReference>
<evidence type="ECO:0000256" key="7">
    <source>
        <dbReference type="ARBA" id="ARBA00023316"/>
    </source>
</evidence>
<comment type="caution">
    <text evidence="8">The sequence shown here is derived from an EMBL/GenBank/DDBJ whole genome shotgun (WGS) entry which is preliminary data.</text>
</comment>
<dbReference type="Gene3D" id="1.20.58.90">
    <property type="match status" value="1"/>
</dbReference>
<dbReference type="PROSITE" id="PS51191">
    <property type="entry name" value="FEMABX"/>
    <property type="match status" value="1"/>
</dbReference>
<dbReference type="RefSeq" id="WP_165182271.1">
    <property type="nucleotide sequence ID" value="NZ_JAAKZI010000018.1"/>
</dbReference>